<comment type="similarity">
    <text evidence="3">Belongs to the bacterial ribosomal protein bS16 family.</text>
</comment>
<keyword evidence="1 3" id="KW-0689">Ribosomal protein</keyword>
<dbReference type="GO" id="GO:0003735">
    <property type="term" value="F:structural constituent of ribosome"/>
    <property type="evidence" value="ECO:0007669"/>
    <property type="project" value="InterPro"/>
</dbReference>
<protein>
    <recommendedName>
        <fullName evidence="3">Small ribosomal subunit protein bS16</fullName>
    </recommendedName>
</protein>
<dbReference type="GO" id="GO:0015935">
    <property type="term" value="C:small ribosomal subunit"/>
    <property type="evidence" value="ECO:0007669"/>
    <property type="project" value="TreeGrafter"/>
</dbReference>
<dbReference type="Gene3D" id="3.30.1320.10">
    <property type="match status" value="1"/>
</dbReference>
<dbReference type="GO" id="GO:0005737">
    <property type="term" value="C:cytoplasm"/>
    <property type="evidence" value="ECO:0007669"/>
    <property type="project" value="UniProtKB-ARBA"/>
</dbReference>
<dbReference type="HAMAP" id="MF_00385">
    <property type="entry name" value="Ribosomal_bS16"/>
    <property type="match status" value="1"/>
</dbReference>
<dbReference type="InterPro" id="IPR023803">
    <property type="entry name" value="Ribosomal_bS16_dom_sf"/>
</dbReference>
<accession>A0A1F7L0L2</accession>
<evidence type="ECO:0000256" key="2">
    <source>
        <dbReference type="ARBA" id="ARBA00023274"/>
    </source>
</evidence>
<evidence type="ECO:0000313" key="5">
    <source>
        <dbReference type="Proteomes" id="UP000177050"/>
    </source>
</evidence>
<evidence type="ECO:0000256" key="3">
    <source>
        <dbReference type="HAMAP-Rule" id="MF_00385"/>
    </source>
</evidence>
<dbReference type="Proteomes" id="UP000177050">
    <property type="component" value="Unassembled WGS sequence"/>
</dbReference>
<dbReference type="InterPro" id="IPR000307">
    <property type="entry name" value="Ribosomal_bS16"/>
</dbReference>
<name>A0A1F7L0L2_9BACT</name>
<dbReference type="EMBL" id="MGBR01000001">
    <property type="protein sequence ID" value="OGK73648.1"/>
    <property type="molecule type" value="Genomic_DNA"/>
</dbReference>
<proteinExistence type="inferred from homology"/>
<evidence type="ECO:0000256" key="1">
    <source>
        <dbReference type="ARBA" id="ARBA00022980"/>
    </source>
</evidence>
<dbReference type="Pfam" id="PF00886">
    <property type="entry name" value="Ribosomal_S16"/>
    <property type="match status" value="1"/>
</dbReference>
<dbReference type="AlphaFoldDB" id="A0A1F7L0L2"/>
<sequence length="77" mass="8835">MPATIRLMRFGKKGYPTYRIVVLDKRKKAVGSYLEKIGTYNPMKNPAELIIDKQLLTKWEQKGAVLSNGMKKILHKS</sequence>
<gene>
    <name evidence="3" type="primary">rpsP</name>
    <name evidence="4" type="ORF">A3K52_02585</name>
</gene>
<comment type="caution">
    <text evidence="4">The sequence shown here is derived from an EMBL/GenBank/DDBJ whole genome shotgun (WGS) entry which is preliminary data.</text>
</comment>
<evidence type="ECO:0000313" key="4">
    <source>
        <dbReference type="EMBL" id="OGK73648.1"/>
    </source>
</evidence>
<dbReference type="PANTHER" id="PTHR12919:SF20">
    <property type="entry name" value="SMALL RIBOSOMAL SUBUNIT PROTEIN BS16M"/>
    <property type="match status" value="1"/>
</dbReference>
<dbReference type="GO" id="GO:0006412">
    <property type="term" value="P:translation"/>
    <property type="evidence" value="ECO:0007669"/>
    <property type="project" value="UniProtKB-UniRule"/>
</dbReference>
<reference evidence="4 5" key="1">
    <citation type="journal article" date="2016" name="Nat. Commun.">
        <title>Thousands of microbial genomes shed light on interconnected biogeochemical processes in an aquifer system.</title>
        <authorList>
            <person name="Anantharaman K."/>
            <person name="Brown C.T."/>
            <person name="Hug L.A."/>
            <person name="Sharon I."/>
            <person name="Castelle C.J."/>
            <person name="Probst A.J."/>
            <person name="Thomas B.C."/>
            <person name="Singh A."/>
            <person name="Wilkins M.J."/>
            <person name="Karaoz U."/>
            <person name="Brodie E.L."/>
            <person name="Williams K.H."/>
            <person name="Hubbard S.S."/>
            <person name="Banfield J.F."/>
        </authorList>
    </citation>
    <scope>NUCLEOTIDE SEQUENCE [LARGE SCALE GENOMIC DNA]</scope>
</reference>
<dbReference type="SUPFAM" id="SSF54565">
    <property type="entry name" value="Ribosomal protein S16"/>
    <property type="match status" value="1"/>
</dbReference>
<organism evidence="4 5">
    <name type="scientific">Candidatus Roizmanbacteria bacterium RIFOXYD1_FULL_38_12</name>
    <dbReference type="NCBI Taxonomy" id="1802093"/>
    <lineage>
        <taxon>Bacteria</taxon>
        <taxon>Candidatus Roizmaniibacteriota</taxon>
    </lineage>
</organism>
<dbReference type="PANTHER" id="PTHR12919">
    <property type="entry name" value="30S RIBOSOMAL PROTEIN S16"/>
    <property type="match status" value="1"/>
</dbReference>
<dbReference type="NCBIfam" id="TIGR00002">
    <property type="entry name" value="S16"/>
    <property type="match status" value="1"/>
</dbReference>
<keyword evidence="2 3" id="KW-0687">Ribonucleoprotein</keyword>